<gene>
    <name evidence="3" type="ORF">SAMN04488018_1083</name>
</gene>
<evidence type="ECO:0000256" key="1">
    <source>
        <dbReference type="SAM" id="MobiDB-lite"/>
    </source>
</evidence>
<dbReference type="InterPro" id="IPR011335">
    <property type="entry name" value="Restrct_endonuc-II-like"/>
</dbReference>
<keyword evidence="3" id="KW-0378">Hydrolase</keyword>
<feature type="compositionally biased region" description="Basic and acidic residues" evidence="1">
    <location>
        <begin position="1"/>
        <end position="15"/>
    </location>
</feature>
<sequence>MDKEREKLYSKRGNEEEQVSDDSAINKEVEPPRHSHLSEGWPENGVLGTPPEEVEPPRLSGTPPEEGNVRDTRGYMRLPYNPKLKQRAKELRKAGNYAEVLFWKQVRNKQFLGLDFDRQKIIGNYIVDFYNANYQVVIEIDGNSHVGKEEYDARRQLYLENLGLTVIRFTDIQVKTELHQVMCYLEEHPAFNSPPKEGCP</sequence>
<dbReference type="RefSeq" id="WP_244154494.1">
    <property type="nucleotide sequence ID" value="NZ_FNYS01000008.1"/>
</dbReference>
<dbReference type="Pfam" id="PF04480">
    <property type="entry name" value="DUF559"/>
    <property type="match status" value="1"/>
</dbReference>
<feature type="region of interest" description="Disordered" evidence="1">
    <location>
        <begin position="1"/>
        <end position="75"/>
    </location>
</feature>
<dbReference type="Proteomes" id="UP000183077">
    <property type="component" value="Unassembled WGS sequence"/>
</dbReference>
<evidence type="ECO:0000259" key="2">
    <source>
        <dbReference type="Pfam" id="PF04480"/>
    </source>
</evidence>
<keyword evidence="3" id="KW-0255">Endonuclease</keyword>
<feature type="domain" description="DUF559" evidence="2">
    <location>
        <begin position="83"/>
        <end position="182"/>
    </location>
</feature>
<evidence type="ECO:0000313" key="4">
    <source>
        <dbReference type="Proteomes" id="UP000183077"/>
    </source>
</evidence>
<feature type="compositionally biased region" description="Basic and acidic residues" evidence="1">
    <location>
        <begin position="24"/>
        <end position="37"/>
    </location>
</feature>
<organism evidence="3 4">
    <name type="scientific">Myroides marinus</name>
    <dbReference type="NCBI Taxonomy" id="703342"/>
    <lineage>
        <taxon>Bacteria</taxon>
        <taxon>Pseudomonadati</taxon>
        <taxon>Bacteroidota</taxon>
        <taxon>Flavobacteriia</taxon>
        <taxon>Flavobacteriales</taxon>
        <taxon>Flavobacteriaceae</taxon>
        <taxon>Myroides</taxon>
    </lineage>
</organism>
<dbReference type="EMBL" id="FNYS01000008">
    <property type="protein sequence ID" value="SEI96292.1"/>
    <property type="molecule type" value="Genomic_DNA"/>
</dbReference>
<reference evidence="3 4" key="1">
    <citation type="submission" date="2016-10" db="EMBL/GenBank/DDBJ databases">
        <authorList>
            <person name="de Groot N.N."/>
        </authorList>
    </citation>
    <scope>NUCLEOTIDE SEQUENCE [LARGE SCALE GENOMIC DNA]</scope>
    <source>
        <strain evidence="3 4">DSM 23048</strain>
    </source>
</reference>
<dbReference type="PANTHER" id="PTHR38590">
    <property type="entry name" value="BLL0828 PROTEIN"/>
    <property type="match status" value="1"/>
</dbReference>
<evidence type="ECO:0000313" key="3">
    <source>
        <dbReference type="EMBL" id="SEI96292.1"/>
    </source>
</evidence>
<proteinExistence type="predicted"/>
<dbReference type="SUPFAM" id="SSF52980">
    <property type="entry name" value="Restriction endonuclease-like"/>
    <property type="match status" value="1"/>
</dbReference>
<name>A0A1H6V7J8_9FLAO</name>
<dbReference type="AlphaFoldDB" id="A0A1H6V7J8"/>
<dbReference type="GeneID" id="82258977"/>
<accession>A0A1H6V7J8</accession>
<keyword evidence="3" id="KW-0540">Nuclease</keyword>
<protein>
    <submittedName>
        <fullName evidence="3">Very-short-patch-repair endonuclease</fullName>
    </submittedName>
</protein>
<dbReference type="CDD" id="cd01038">
    <property type="entry name" value="Endonuclease_DUF559"/>
    <property type="match status" value="1"/>
</dbReference>
<dbReference type="Gene3D" id="3.40.960.10">
    <property type="entry name" value="VSR Endonuclease"/>
    <property type="match status" value="1"/>
</dbReference>
<dbReference type="PANTHER" id="PTHR38590:SF1">
    <property type="entry name" value="BLL0828 PROTEIN"/>
    <property type="match status" value="1"/>
</dbReference>
<dbReference type="InterPro" id="IPR047216">
    <property type="entry name" value="Endonuclease_DUF559_bact"/>
</dbReference>
<dbReference type="GO" id="GO:0004519">
    <property type="term" value="F:endonuclease activity"/>
    <property type="evidence" value="ECO:0007669"/>
    <property type="project" value="UniProtKB-KW"/>
</dbReference>
<dbReference type="InterPro" id="IPR007569">
    <property type="entry name" value="DUF559"/>
</dbReference>